<dbReference type="AlphaFoldDB" id="A0A2G9RW30"/>
<organism evidence="1 2">
    <name type="scientific">Aquarana catesbeiana</name>
    <name type="common">American bullfrog</name>
    <name type="synonym">Rana catesbeiana</name>
    <dbReference type="NCBI Taxonomy" id="8400"/>
    <lineage>
        <taxon>Eukaryota</taxon>
        <taxon>Metazoa</taxon>
        <taxon>Chordata</taxon>
        <taxon>Craniata</taxon>
        <taxon>Vertebrata</taxon>
        <taxon>Euteleostomi</taxon>
        <taxon>Amphibia</taxon>
        <taxon>Batrachia</taxon>
        <taxon>Anura</taxon>
        <taxon>Neobatrachia</taxon>
        <taxon>Ranoidea</taxon>
        <taxon>Ranidae</taxon>
        <taxon>Aquarana</taxon>
    </lineage>
</organism>
<dbReference type="Proteomes" id="UP000228934">
    <property type="component" value="Unassembled WGS sequence"/>
</dbReference>
<protein>
    <submittedName>
        <fullName evidence="1">Uncharacterized protein</fullName>
    </submittedName>
</protein>
<evidence type="ECO:0000313" key="2">
    <source>
        <dbReference type="Proteomes" id="UP000228934"/>
    </source>
</evidence>
<reference evidence="2" key="1">
    <citation type="journal article" date="2017" name="Nat. Commun.">
        <title>The North American bullfrog draft genome provides insight into hormonal regulation of long noncoding RNA.</title>
        <authorList>
            <person name="Hammond S.A."/>
            <person name="Warren R.L."/>
            <person name="Vandervalk B.P."/>
            <person name="Kucuk E."/>
            <person name="Khan H."/>
            <person name="Gibb E.A."/>
            <person name="Pandoh P."/>
            <person name="Kirk H."/>
            <person name="Zhao Y."/>
            <person name="Jones M."/>
            <person name="Mungall A.J."/>
            <person name="Coope R."/>
            <person name="Pleasance S."/>
            <person name="Moore R.A."/>
            <person name="Holt R.A."/>
            <person name="Round J.M."/>
            <person name="Ohora S."/>
            <person name="Walle B.V."/>
            <person name="Veldhoen N."/>
            <person name="Helbing C.C."/>
            <person name="Birol I."/>
        </authorList>
    </citation>
    <scope>NUCLEOTIDE SEQUENCE [LARGE SCALE GENOMIC DNA]</scope>
</reference>
<evidence type="ECO:0000313" key="1">
    <source>
        <dbReference type="EMBL" id="PIO31423.1"/>
    </source>
</evidence>
<accession>A0A2G9RW30</accession>
<keyword evidence="2" id="KW-1185">Reference proteome</keyword>
<gene>
    <name evidence="1" type="ORF">AB205_0092680</name>
</gene>
<name>A0A2G9RW30_AQUCT</name>
<sequence length="139" mass="16280">MSPMRVTDSNKGSRQSTHTQKKLYMYNISIFFFFCLAHMRPSRTEAVTHRCNGITQALQVVNVNVVLGKQRALVYFFFSVQCVNSLIICTHNQEHLISWTFGCCLAHEQNKCHGIEKKNYFGYLKEKKIYSYLFCNKFM</sequence>
<dbReference type="EMBL" id="KV931062">
    <property type="protein sequence ID" value="PIO31423.1"/>
    <property type="molecule type" value="Genomic_DNA"/>
</dbReference>
<proteinExistence type="predicted"/>